<proteinExistence type="predicted"/>
<name>A0AAV4P118_9ARAC</name>
<dbReference type="Proteomes" id="UP001054837">
    <property type="component" value="Unassembled WGS sequence"/>
</dbReference>
<accession>A0AAV4P118</accession>
<protein>
    <submittedName>
        <fullName evidence="1">Uncharacterized protein</fullName>
    </submittedName>
</protein>
<comment type="caution">
    <text evidence="1">The sequence shown here is derived from an EMBL/GenBank/DDBJ whole genome shotgun (WGS) entry which is preliminary data.</text>
</comment>
<gene>
    <name evidence="1" type="ORF">CDAR_389481</name>
</gene>
<reference evidence="1 2" key="1">
    <citation type="submission" date="2021-06" db="EMBL/GenBank/DDBJ databases">
        <title>Caerostris darwini draft genome.</title>
        <authorList>
            <person name="Kono N."/>
            <person name="Arakawa K."/>
        </authorList>
    </citation>
    <scope>NUCLEOTIDE SEQUENCE [LARGE SCALE GENOMIC DNA]</scope>
</reference>
<evidence type="ECO:0000313" key="1">
    <source>
        <dbReference type="EMBL" id="GIX90744.1"/>
    </source>
</evidence>
<dbReference type="AlphaFoldDB" id="A0AAV4P118"/>
<evidence type="ECO:0000313" key="2">
    <source>
        <dbReference type="Proteomes" id="UP001054837"/>
    </source>
</evidence>
<organism evidence="1 2">
    <name type="scientific">Caerostris darwini</name>
    <dbReference type="NCBI Taxonomy" id="1538125"/>
    <lineage>
        <taxon>Eukaryota</taxon>
        <taxon>Metazoa</taxon>
        <taxon>Ecdysozoa</taxon>
        <taxon>Arthropoda</taxon>
        <taxon>Chelicerata</taxon>
        <taxon>Arachnida</taxon>
        <taxon>Araneae</taxon>
        <taxon>Araneomorphae</taxon>
        <taxon>Entelegynae</taxon>
        <taxon>Araneoidea</taxon>
        <taxon>Araneidae</taxon>
        <taxon>Caerostris</taxon>
    </lineage>
</organism>
<keyword evidence="2" id="KW-1185">Reference proteome</keyword>
<dbReference type="EMBL" id="BPLQ01002273">
    <property type="protein sequence ID" value="GIX90744.1"/>
    <property type="molecule type" value="Genomic_DNA"/>
</dbReference>
<sequence>MNHESSFYKFMCDTLTFCLDLAGLEWKCPHPIPGEGRSYFTEEYGDAVYRHRCAFEEAYRRMVRAIPSKVFLEPVQIMQYLQNGIIGNFNKSTVVQGLFKSCSLLVDTAIFCFRYHRRDLVDGCFHQAIIYLYEEHVGVLFEGDTIGVWQDILITGKQFEYECCPKSMTN</sequence>